<dbReference type="OrthoDB" id="1816085at2"/>
<dbReference type="GO" id="GO:0004553">
    <property type="term" value="F:hydrolase activity, hydrolyzing O-glycosyl compounds"/>
    <property type="evidence" value="ECO:0007669"/>
    <property type="project" value="InterPro"/>
</dbReference>
<evidence type="ECO:0000256" key="1">
    <source>
        <dbReference type="SAM" id="SignalP"/>
    </source>
</evidence>
<dbReference type="EMBL" id="CP002403">
    <property type="protein sequence ID" value="ADU20741.1"/>
    <property type="molecule type" value="Genomic_DNA"/>
</dbReference>
<evidence type="ECO:0000313" key="3">
    <source>
        <dbReference type="EMBL" id="ADU20741.1"/>
    </source>
</evidence>
<dbReference type="RefSeq" id="WP_013496933.1">
    <property type="nucleotide sequence ID" value="NC_014833.1"/>
</dbReference>
<feature type="domain" description="Dockerin" evidence="2">
    <location>
        <begin position="407"/>
        <end position="473"/>
    </location>
</feature>
<protein>
    <recommendedName>
        <fullName evidence="2">Dockerin domain-containing protein</fullName>
    </recommendedName>
</protein>
<name>E6UCE9_RUMA7</name>
<dbReference type="SUPFAM" id="SSF63446">
    <property type="entry name" value="Type I dockerin domain"/>
    <property type="match status" value="1"/>
</dbReference>
<dbReference type="CDD" id="cd14256">
    <property type="entry name" value="Dockerin_I"/>
    <property type="match status" value="1"/>
</dbReference>
<dbReference type="Proteomes" id="UP000006919">
    <property type="component" value="Chromosome"/>
</dbReference>
<accession>E6UCE9</accession>
<dbReference type="GO" id="GO:0000272">
    <property type="term" value="P:polysaccharide catabolic process"/>
    <property type="evidence" value="ECO:0007669"/>
    <property type="project" value="InterPro"/>
</dbReference>
<dbReference type="Pfam" id="PF00404">
    <property type="entry name" value="Dockerin_1"/>
    <property type="match status" value="1"/>
</dbReference>
<dbReference type="AlphaFoldDB" id="E6UCE9"/>
<dbReference type="InterPro" id="IPR018247">
    <property type="entry name" value="EF_Hand_1_Ca_BS"/>
</dbReference>
<dbReference type="HOGENOM" id="CLU_577314_0_0_9"/>
<dbReference type="eggNOG" id="COG1196">
    <property type="taxonomic scope" value="Bacteria"/>
</dbReference>
<evidence type="ECO:0000313" key="4">
    <source>
        <dbReference type="Proteomes" id="UP000006919"/>
    </source>
</evidence>
<dbReference type="PROSITE" id="PS00018">
    <property type="entry name" value="EF_HAND_1"/>
    <property type="match status" value="2"/>
</dbReference>
<reference evidence="3 4" key="1">
    <citation type="journal article" date="2011" name="J. Bacteriol.">
        <title>Complete genome of the cellulolytic ruminal bacterium Ruminococcus albus 7.</title>
        <authorList>
            <person name="Suen G."/>
            <person name="Stevenson D.M."/>
            <person name="Bruce D.C."/>
            <person name="Chertkov O."/>
            <person name="Copeland A."/>
            <person name="Cheng J.F."/>
            <person name="Detter C."/>
            <person name="Detter J.C."/>
            <person name="Goodwin L.A."/>
            <person name="Han C.S."/>
            <person name="Hauser L.J."/>
            <person name="Ivanova N.N."/>
            <person name="Kyrpides N.C."/>
            <person name="Land M.L."/>
            <person name="Lapidus A."/>
            <person name="Lucas S."/>
            <person name="Ovchinnikova G."/>
            <person name="Pitluck S."/>
            <person name="Tapia R."/>
            <person name="Woyke T."/>
            <person name="Boyum J."/>
            <person name="Mead D."/>
            <person name="Weimer P.J."/>
        </authorList>
    </citation>
    <scope>NUCLEOTIDE SEQUENCE [LARGE SCALE GENOMIC DNA]</scope>
    <source>
        <strain evidence="4">ATCC 27210 / DSM 20455 / JCM 14654 / NCDO 2250 / 7</strain>
    </source>
</reference>
<gene>
    <name evidence="3" type="ordered locus">Rumal_0184</name>
</gene>
<dbReference type="InterPro" id="IPR016134">
    <property type="entry name" value="Dockerin_dom"/>
</dbReference>
<dbReference type="InterPro" id="IPR036439">
    <property type="entry name" value="Dockerin_dom_sf"/>
</dbReference>
<keyword evidence="1" id="KW-0732">Signal</keyword>
<dbReference type="KEGG" id="ral:Rumal_0184"/>
<dbReference type="Gene3D" id="1.10.1330.10">
    <property type="entry name" value="Dockerin domain"/>
    <property type="match status" value="1"/>
</dbReference>
<feature type="chain" id="PRO_5039660723" description="Dockerin domain-containing protein" evidence="1">
    <location>
        <begin position="20"/>
        <end position="473"/>
    </location>
</feature>
<proteinExistence type="predicted"/>
<evidence type="ECO:0000259" key="2">
    <source>
        <dbReference type="PROSITE" id="PS51766"/>
    </source>
</evidence>
<organism evidence="3 4">
    <name type="scientific">Ruminococcus albus (strain ATCC 27210 / DSM 20455 / JCM 14654 / NCDO 2250 / 7)</name>
    <dbReference type="NCBI Taxonomy" id="697329"/>
    <lineage>
        <taxon>Bacteria</taxon>
        <taxon>Bacillati</taxon>
        <taxon>Bacillota</taxon>
        <taxon>Clostridia</taxon>
        <taxon>Eubacteriales</taxon>
        <taxon>Oscillospiraceae</taxon>
        <taxon>Ruminococcus</taxon>
    </lineage>
</organism>
<dbReference type="InterPro" id="IPR002105">
    <property type="entry name" value="Dockerin_1_rpt"/>
</dbReference>
<feature type="signal peptide" evidence="1">
    <location>
        <begin position="1"/>
        <end position="19"/>
    </location>
</feature>
<sequence length="473" mass="50620" precursor="true">MKDLIKRIVSASAVLFVSAAVLSGFPAGTLKASAGEVYDIYVGKERVETSNCKDILGNGVFSYEPETSTLTINGNYGYESAELISSNIEDLTVNVIGDSELKGYFYFYKDTTITGTGKLSLSTSDSLNAITLYGGTRLTIMDADLDISGCNAISGSIRGTQDIYISGSYINAHGKEAAICDLNTVSIFRCDITKPAYCFWGEGGIYEADMTTYAKDVRMIPSYDLWIDENKVNADNCHDILDNGIFSYDPVQKMLTISGSFDHPMDQELIYSSEKGLIINVTEDSEIPGYTVLHEDTVITGKGVFITGTGTSSGNSITAIANHNCKLTIDNTRLMALGHVGIGTTTGSIDIYNSDVLAAGSEQAFAFAPDSFNIYDGNLSFPSPYTVGNNTIYDGGSKAAKMVAIERLKVKGDINGDGIINVTDLSLAAAYVKGKRSLNEDQESRADISGDGKITITDISIIAAHIKGKKAIV</sequence>
<dbReference type="PROSITE" id="PS51766">
    <property type="entry name" value="DOCKERIN"/>
    <property type="match status" value="1"/>
</dbReference>